<dbReference type="Pfam" id="PF13385">
    <property type="entry name" value="Laminin_G_3"/>
    <property type="match status" value="1"/>
</dbReference>
<feature type="non-terminal residue" evidence="4">
    <location>
        <position position="1"/>
    </location>
</feature>
<dbReference type="SUPFAM" id="SSF49899">
    <property type="entry name" value="Concanavalin A-like lectins/glucanases"/>
    <property type="match status" value="1"/>
</dbReference>
<feature type="non-terminal residue" evidence="4">
    <location>
        <position position="533"/>
    </location>
</feature>
<dbReference type="AlphaFoldDB" id="A0A382F9C6"/>
<keyword evidence="2" id="KW-1015">Disulfide bond</keyword>
<dbReference type="EMBL" id="UINC01048576">
    <property type="protein sequence ID" value="SVB59269.1"/>
    <property type="molecule type" value="Genomic_DNA"/>
</dbReference>
<organism evidence="4">
    <name type="scientific">marine metagenome</name>
    <dbReference type="NCBI Taxonomy" id="408172"/>
    <lineage>
        <taxon>unclassified sequences</taxon>
        <taxon>metagenomes</taxon>
        <taxon>ecological metagenomes</taxon>
    </lineage>
</organism>
<evidence type="ECO:0000259" key="3">
    <source>
        <dbReference type="SMART" id="SM00560"/>
    </source>
</evidence>
<reference evidence="4" key="1">
    <citation type="submission" date="2018-05" db="EMBL/GenBank/DDBJ databases">
        <authorList>
            <person name="Lanie J.A."/>
            <person name="Ng W.-L."/>
            <person name="Kazmierczak K.M."/>
            <person name="Andrzejewski T.M."/>
            <person name="Davidsen T.M."/>
            <person name="Wayne K.J."/>
            <person name="Tettelin H."/>
            <person name="Glass J.I."/>
            <person name="Rusch D."/>
            <person name="Podicherti R."/>
            <person name="Tsui H.-C.T."/>
            <person name="Winkler M.E."/>
        </authorList>
    </citation>
    <scope>NUCLEOTIDE SEQUENCE</scope>
</reference>
<evidence type="ECO:0000256" key="1">
    <source>
        <dbReference type="ARBA" id="ARBA00022729"/>
    </source>
</evidence>
<dbReference type="InterPro" id="IPR006558">
    <property type="entry name" value="LamG-like"/>
</dbReference>
<protein>
    <recommendedName>
        <fullName evidence="3">LamG-like jellyroll fold domain-containing protein</fullName>
    </recommendedName>
</protein>
<gene>
    <name evidence="4" type="ORF">METZ01_LOCUS212123</name>
</gene>
<sequence length="533" mass="57009">GYVYNGNTFDETFFDNYGMAVPAAGYVFLEGPKVADADGNIDTLGMTSFTYFGSEVLGDGISDPDVKVYSGTLQWFNLMEGFLPRPEYPTQLPFVDPLTGTAEKFVLAGDPLTGAGWIDGIVMPPGDRRLVMNTGPFQMALGDTQDIFVGTIGAIAEDNLTSLGKLIEFTKLARTFHNSGYDNKAIELNVAPIITALNDVTINEDETATVTLSATDEDGDVITFSVKDNNATRNYLNFDGVDDWVQTKNEGGDEDHPINDGDFTVSAWAKASSLSSGLMEIVSQGQAGSNFYLGSSNTGDVIRAGDDWEDTGVTFPRDDQWHHYVLSRSSSNTYLYLDGSLAATKGSAIEYPDGGSGLRIGRQYGTAGEYFYGSISEVATWGGALSASEVASLYNGGSILSPMRDTISYSSADDVSIYYPLNEGTGSTVQGTEYNSSEVFTGEIKGGARWTVMVAQRVTATISGSMLTLAPDPNWYGEANYTVSASDGYAASSTSLNLTVTAVNDAPAAFDWVSTASDTIKISQSNLTEEYEL</sequence>
<evidence type="ECO:0000313" key="4">
    <source>
        <dbReference type="EMBL" id="SVB59269.1"/>
    </source>
</evidence>
<accession>A0A382F9C6</accession>
<name>A0A382F9C6_9ZZZZ</name>
<dbReference type="Gene3D" id="2.60.120.200">
    <property type="match status" value="1"/>
</dbReference>
<keyword evidence="1" id="KW-0732">Signal</keyword>
<dbReference type="InterPro" id="IPR013320">
    <property type="entry name" value="ConA-like_dom_sf"/>
</dbReference>
<dbReference type="SMART" id="SM00560">
    <property type="entry name" value="LamGL"/>
    <property type="match status" value="1"/>
</dbReference>
<evidence type="ECO:0000256" key="2">
    <source>
        <dbReference type="ARBA" id="ARBA00023157"/>
    </source>
</evidence>
<feature type="domain" description="LamG-like jellyroll fold" evidence="3">
    <location>
        <begin position="261"/>
        <end position="388"/>
    </location>
</feature>
<proteinExistence type="predicted"/>